<feature type="signal peptide" evidence="1">
    <location>
        <begin position="1"/>
        <end position="22"/>
    </location>
</feature>
<name>A0A4X1V611_PIG</name>
<dbReference type="AlphaFoldDB" id="A0A4X1V611"/>
<sequence>MVNGIVSLISLSALSLLVYRNAVDFCVLILYPSTLPNSWMSSNSFLVESLGFSRYSIMSSANRDSFTSSLPIWIPFISFTSLIAVARTSRTMLTSSGKSGHPCLVPGLSGNSFSFSLLRMMFTGVPIVAQVKNLISVHEDAGSIPGLAQWVKDPVAVSCGVGCRCGLDPALLWLWCRPVATAPIRPLAWEPPYAT</sequence>
<dbReference type="Ensembl" id="ENSSSCT00070043748.1">
    <property type="protein sequence ID" value="ENSSSCP00070036836.1"/>
    <property type="gene ID" value="ENSSSCG00070022000.1"/>
</dbReference>
<organism evidence="2 3">
    <name type="scientific">Sus scrofa</name>
    <name type="common">Pig</name>
    <dbReference type="NCBI Taxonomy" id="9823"/>
    <lineage>
        <taxon>Eukaryota</taxon>
        <taxon>Metazoa</taxon>
        <taxon>Chordata</taxon>
        <taxon>Craniata</taxon>
        <taxon>Vertebrata</taxon>
        <taxon>Euteleostomi</taxon>
        <taxon>Mammalia</taxon>
        <taxon>Eutheria</taxon>
        <taxon>Laurasiatheria</taxon>
        <taxon>Artiodactyla</taxon>
        <taxon>Suina</taxon>
        <taxon>Suidae</taxon>
        <taxon>Sus</taxon>
    </lineage>
</organism>
<evidence type="ECO:0000256" key="1">
    <source>
        <dbReference type="SAM" id="SignalP"/>
    </source>
</evidence>
<feature type="chain" id="PRO_5021482930" evidence="1">
    <location>
        <begin position="23"/>
        <end position="195"/>
    </location>
</feature>
<evidence type="ECO:0000313" key="2">
    <source>
        <dbReference type="Ensembl" id="ENSSSCP00070036836.1"/>
    </source>
</evidence>
<accession>A0A4X1V611</accession>
<keyword evidence="1" id="KW-0732">Signal</keyword>
<reference evidence="2 3" key="1">
    <citation type="submission" date="2017-08" db="EMBL/GenBank/DDBJ databases">
        <title>USMARCv1.0.</title>
        <authorList>
            <person name="Hannum G.I."/>
            <person name="Koren S."/>
            <person name="Schroeder S.G."/>
            <person name="Chin S.C."/>
            <person name="Nonneman D.J."/>
            <person name="Becker S.A."/>
            <person name="Rosen B.D."/>
            <person name="Bickhart D.M."/>
            <person name="Putnam N.H."/>
            <person name="Green R.E."/>
            <person name="Tuggle C.K."/>
            <person name="Liu H."/>
            <person name="Rohrer G.A."/>
            <person name="Warr A."/>
            <person name="Hall R."/>
            <person name="Kim K."/>
            <person name="Hume D.A."/>
            <person name="Talbot R."/>
            <person name="Chow W."/>
            <person name="Howe K."/>
            <person name="Schwartz A.S."/>
            <person name="Watson M."/>
            <person name="Archibald A.L."/>
            <person name="Phillippy A.M."/>
            <person name="Smith T.P.L."/>
        </authorList>
    </citation>
    <scope>NUCLEOTIDE SEQUENCE [LARGE SCALE GENOMIC DNA]</scope>
</reference>
<dbReference type="Proteomes" id="UP000314985">
    <property type="component" value="Chromosome 15"/>
</dbReference>
<proteinExistence type="predicted"/>
<protein>
    <submittedName>
        <fullName evidence="2">Uncharacterized protein</fullName>
    </submittedName>
</protein>
<evidence type="ECO:0000313" key="3">
    <source>
        <dbReference type="Proteomes" id="UP000314985"/>
    </source>
</evidence>
<reference evidence="2" key="2">
    <citation type="submission" date="2025-08" db="UniProtKB">
        <authorList>
            <consortium name="Ensembl"/>
        </authorList>
    </citation>
    <scope>IDENTIFICATION</scope>
</reference>